<dbReference type="InterPro" id="IPR037176">
    <property type="entry name" value="Osmotin/thaumatin-like_sf"/>
</dbReference>
<name>A0A165L9B9_EXIGL</name>
<feature type="signal peptide" evidence="1">
    <location>
        <begin position="1"/>
        <end position="18"/>
    </location>
</feature>
<evidence type="ECO:0000313" key="3">
    <source>
        <dbReference type="Proteomes" id="UP000077266"/>
    </source>
</evidence>
<evidence type="ECO:0000313" key="2">
    <source>
        <dbReference type="EMBL" id="KZV97552.1"/>
    </source>
</evidence>
<evidence type="ECO:0000256" key="1">
    <source>
        <dbReference type="SAM" id="SignalP"/>
    </source>
</evidence>
<dbReference type="Proteomes" id="UP000077266">
    <property type="component" value="Unassembled WGS sequence"/>
</dbReference>
<reference evidence="2 3" key="1">
    <citation type="journal article" date="2016" name="Mol. Biol. Evol.">
        <title>Comparative Genomics of Early-Diverging Mushroom-Forming Fungi Provides Insights into the Origins of Lignocellulose Decay Capabilities.</title>
        <authorList>
            <person name="Nagy L.G."/>
            <person name="Riley R."/>
            <person name="Tritt A."/>
            <person name="Adam C."/>
            <person name="Daum C."/>
            <person name="Floudas D."/>
            <person name="Sun H."/>
            <person name="Yadav J.S."/>
            <person name="Pangilinan J."/>
            <person name="Larsson K.H."/>
            <person name="Matsuura K."/>
            <person name="Barry K."/>
            <person name="Labutti K."/>
            <person name="Kuo R."/>
            <person name="Ohm R.A."/>
            <person name="Bhattacharya S.S."/>
            <person name="Shirouzu T."/>
            <person name="Yoshinaga Y."/>
            <person name="Martin F.M."/>
            <person name="Grigoriev I.V."/>
            <person name="Hibbett D.S."/>
        </authorList>
    </citation>
    <scope>NUCLEOTIDE SEQUENCE [LARGE SCALE GENOMIC DNA]</scope>
    <source>
        <strain evidence="2 3">HHB12029</strain>
    </source>
</reference>
<dbReference type="PROSITE" id="PS51367">
    <property type="entry name" value="THAUMATIN_2"/>
    <property type="match status" value="1"/>
</dbReference>
<dbReference type="SUPFAM" id="SSF49870">
    <property type="entry name" value="Osmotin, thaumatin-like protein"/>
    <property type="match status" value="1"/>
</dbReference>
<evidence type="ECO:0008006" key="4">
    <source>
        <dbReference type="Google" id="ProtNLM"/>
    </source>
</evidence>
<sequence>MCNFFRFVLVLATPVVAASTIRKRDHAITYVNHCGSRLTPVFDAGGKTTHAAAIGPGSSTRLTVAEGKAGWRSYAQTGGCIEPDGGNCTLLECSFDNPAFRQCDISRVDGFNVGITFTFSDPGCAGNHCLSKTCPPAQAFSNATNGGPSIRQCNTPNVGMTVTFC</sequence>
<proteinExistence type="predicted"/>
<organism evidence="2 3">
    <name type="scientific">Exidia glandulosa HHB12029</name>
    <dbReference type="NCBI Taxonomy" id="1314781"/>
    <lineage>
        <taxon>Eukaryota</taxon>
        <taxon>Fungi</taxon>
        <taxon>Dikarya</taxon>
        <taxon>Basidiomycota</taxon>
        <taxon>Agaricomycotina</taxon>
        <taxon>Agaricomycetes</taxon>
        <taxon>Auriculariales</taxon>
        <taxon>Exidiaceae</taxon>
        <taxon>Exidia</taxon>
    </lineage>
</organism>
<dbReference type="InterPro" id="IPR001938">
    <property type="entry name" value="Thaumatin"/>
</dbReference>
<dbReference type="EMBL" id="KV425929">
    <property type="protein sequence ID" value="KZV97552.1"/>
    <property type="molecule type" value="Genomic_DNA"/>
</dbReference>
<dbReference type="OrthoDB" id="430315at2759"/>
<dbReference type="Gene3D" id="2.60.110.10">
    <property type="entry name" value="Thaumatin"/>
    <property type="match status" value="1"/>
</dbReference>
<protein>
    <recommendedName>
        <fullName evidence="4">Osmotin, thaumatin-like protein</fullName>
    </recommendedName>
</protein>
<accession>A0A165L9B9</accession>
<dbReference type="InParanoid" id="A0A165L9B9"/>
<feature type="chain" id="PRO_5007861512" description="Osmotin, thaumatin-like protein" evidence="1">
    <location>
        <begin position="19"/>
        <end position="165"/>
    </location>
</feature>
<dbReference type="AlphaFoldDB" id="A0A165L9B9"/>
<keyword evidence="1" id="KW-0732">Signal</keyword>
<gene>
    <name evidence="2" type="ORF">EXIGLDRAFT_764344</name>
</gene>
<keyword evidence="3" id="KW-1185">Reference proteome</keyword>